<dbReference type="EMBL" id="ML978958">
    <property type="protein sequence ID" value="KAF1932812.1"/>
    <property type="molecule type" value="Genomic_DNA"/>
</dbReference>
<dbReference type="RefSeq" id="XP_033453060.1">
    <property type="nucleotide sequence ID" value="XM_033587464.1"/>
</dbReference>
<organism evidence="2 3">
    <name type="scientific">Didymella exigua CBS 183.55</name>
    <dbReference type="NCBI Taxonomy" id="1150837"/>
    <lineage>
        <taxon>Eukaryota</taxon>
        <taxon>Fungi</taxon>
        <taxon>Dikarya</taxon>
        <taxon>Ascomycota</taxon>
        <taxon>Pezizomycotina</taxon>
        <taxon>Dothideomycetes</taxon>
        <taxon>Pleosporomycetidae</taxon>
        <taxon>Pleosporales</taxon>
        <taxon>Pleosporineae</taxon>
        <taxon>Didymellaceae</taxon>
        <taxon>Didymella</taxon>
    </lineage>
</organism>
<gene>
    <name evidence="2" type="ORF">M421DRAFT_1397</name>
</gene>
<dbReference type="AlphaFoldDB" id="A0A6A5RYA0"/>
<evidence type="ECO:0000313" key="2">
    <source>
        <dbReference type="EMBL" id="KAF1932812.1"/>
    </source>
</evidence>
<keyword evidence="3" id="KW-1185">Reference proteome</keyword>
<dbReference type="Proteomes" id="UP000800082">
    <property type="component" value="Unassembled WGS sequence"/>
</dbReference>
<keyword evidence="1" id="KW-1133">Transmembrane helix</keyword>
<evidence type="ECO:0000313" key="3">
    <source>
        <dbReference type="Proteomes" id="UP000800082"/>
    </source>
</evidence>
<keyword evidence="1" id="KW-0472">Membrane</keyword>
<reference evidence="2" key="1">
    <citation type="journal article" date="2020" name="Stud. Mycol.">
        <title>101 Dothideomycetes genomes: a test case for predicting lifestyles and emergence of pathogens.</title>
        <authorList>
            <person name="Haridas S."/>
            <person name="Albert R."/>
            <person name="Binder M."/>
            <person name="Bloem J."/>
            <person name="Labutti K."/>
            <person name="Salamov A."/>
            <person name="Andreopoulos B."/>
            <person name="Baker S."/>
            <person name="Barry K."/>
            <person name="Bills G."/>
            <person name="Bluhm B."/>
            <person name="Cannon C."/>
            <person name="Castanera R."/>
            <person name="Culley D."/>
            <person name="Daum C."/>
            <person name="Ezra D."/>
            <person name="Gonzalez J."/>
            <person name="Henrissat B."/>
            <person name="Kuo A."/>
            <person name="Liang C."/>
            <person name="Lipzen A."/>
            <person name="Lutzoni F."/>
            <person name="Magnuson J."/>
            <person name="Mondo S."/>
            <person name="Nolan M."/>
            <person name="Ohm R."/>
            <person name="Pangilinan J."/>
            <person name="Park H.-J."/>
            <person name="Ramirez L."/>
            <person name="Alfaro M."/>
            <person name="Sun H."/>
            <person name="Tritt A."/>
            <person name="Yoshinaga Y."/>
            <person name="Zwiers L.-H."/>
            <person name="Turgeon B."/>
            <person name="Goodwin S."/>
            <person name="Spatafora J."/>
            <person name="Crous P."/>
            <person name="Grigoriev I."/>
        </authorList>
    </citation>
    <scope>NUCLEOTIDE SEQUENCE</scope>
    <source>
        <strain evidence="2">CBS 183.55</strain>
    </source>
</reference>
<evidence type="ECO:0000256" key="1">
    <source>
        <dbReference type="SAM" id="Phobius"/>
    </source>
</evidence>
<dbReference type="OrthoDB" id="3782026at2759"/>
<proteinExistence type="predicted"/>
<accession>A0A6A5RYA0</accession>
<keyword evidence="1" id="KW-0812">Transmembrane</keyword>
<feature type="transmembrane region" description="Helical" evidence="1">
    <location>
        <begin position="12"/>
        <end position="31"/>
    </location>
</feature>
<protein>
    <submittedName>
        <fullName evidence="2">Uncharacterized protein</fullName>
    </submittedName>
</protein>
<sequence>MWIVDFASKVGFFISYVATFFLILEVVRLVCSDTNKREAERLLDAYTRGRESEKKREQSCKLSVDELETELETFPVLDEPLQPPQMPQRRTRRTVLHRTPAPEKTLAAAEAERYVELNKHFGLSPVITIEEHVDIIRVKTFIEIAP</sequence>
<name>A0A6A5RYA0_9PLEO</name>
<dbReference type="GeneID" id="54345110"/>